<dbReference type="EC" id="1.1.1.271" evidence="4"/>
<evidence type="ECO:0000313" key="6">
    <source>
        <dbReference type="EMBL" id="MBW4768506.1"/>
    </source>
</evidence>
<comment type="caution">
    <text evidence="6">The sequence shown here is derived from an EMBL/GenBank/DDBJ whole genome shotgun (WGS) entry which is preliminary data.</text>
</comment>
<sequence>MLLKDTKIYVAGHRGLVGSAIWKNLKNRGYHNLIGKTHSELDLTDQNSVASFFEKERPEVVVLAAAFVGGIMANSIYRADFIMQNMQMQCNVIGQAYKHGVKKLLFLGSTCIYPKAAPQPITEDLLLTGPLEYTNEEYAIAKIAGLKMCESYNLQYGTNYIAVMPTNLYGPNDNFHLENSHVMPAMMRKIYLAKLIHENNWNSIKQDLNLRPVVGVNGECDKDVILSTLEKYGISDNKVELWGTGTPLREFLWSEDMADACVHLLLNVDFKDIIGIDKYSSVCYGSKTDGAVDRNESVGRGGAIPSLGEIRNCHINIGTGKEITIKDLAFLVKKVVDFSGEICFDTSKPDGTPRKLISVEKLNALGWRHSVEIEEGVQRLFDWYKESLREA</sequence>
<feature type="binding site" evidence="4">
    <location>
        <begin position="165"/>
        <end position="168"/>
    </location>
    <ligand>
        <name>NADP(+)</name>
        <dbReference type="ChEBI" id="CHEBI:58349"/>
    </ligand>
</feature>
<feature type="site" description="Important for catalytic activity" evidence="4">
    <location>
        <position position="109"/>
    </location>
</feature>
<feature type="active site" description="Proton donor/acceptor" evidence="4">
    <location>
        <position position="138"/>
    </location>
</feature>
<feature type="binding site" evidence="4">
    <location>
        <position position="142"/>
    </location>
    <ligand>
        <name>NADP(+)</name>
        <dbReference type="ChEBI" id="CHEBI:58349"/>
    </ligand>
</feature>
<evidence type="ECO:0000259" key="5">
    <source>
        <dbReference type="Pfam" id="PF01370"/>
    </source>
</evidence>
<organism evidence="6 7">
    <name type="scientific">Hoylesella nanceiensis</name>
    <dbReference type="NCBI Taxonomy" id="425941"/>
    <lineage>
        <taxon>Bacteria</taxon>
        <taxon>Pseudomonadati</taxon>
        <taxon>Bacteroidota</taxon>
        <taxon>Bacteroidia</taxon>
        <taxon>Bacteroidales</taxon>
        <taxon>Prevotellaceae</taxon>
        <taxon>Hoylesella</taxon>
    </lineage>
</organism>
<keyword evidence="4" id="KW-0511">Multifunctional enzyme</keyword>
<keyword evidence="2 4" id="KW-0560">Oxidoreductase</keyword>
<name>A0ABS6YA99_9BACT</name>
<comment type="similarity">
    <text evidence="4">Belongs to the NAD(P)-dependent epimerase/dehydratase family. Fucose synthase subfamily.</text>
</comment>
<feature type="binding site" evidence="4">
    <location>
        <begin position="12"/>
        <end position="18"/>
    </location>
    <ligand>
        <name>NADP(+)</name>
        <dbReference type="ChEBI" id="CHEBI:58349"/>
    </ligand>
</feature>
<evidence type="ECO:0000256" key="3">
    <source>
        <dbReference type="ARBA" id="ARBA00023235"/>
    </source>
</evidence>
<comment type="catalytic activity">
    <reaction evidence="4">
        <text>GDP-beta-L-fucose + NADP(+) = GDP-4-dehydro-alpha-D-rhamnose + NADPH + H(+)</text>
        <dbReference type="Rhea" id="RHEA:18885"/>
        <dbReference type="ChEBI" id="CHEBI:15378"/>
        <dbReference type="ChEBI" id="CHEBI:57273"/>
        <dbReference type="ChEBI" id="CHEBI:57783"/>
        <dbReference type="ChEBI" id="CHEBI:57964"/>
        <dbReference type="ChEBI" id="CHEBI:58349"/>
        <dbReference type="EC" id="1.1.1.271"/>
    </reaction>
</comment>
<feature type="domain" description="NAD-dependent epimerase/dehydratase" evidence="5">
    <location>
        <begin position="8"/>
        <end position="270"/>
    </location>
</feature>
<dbReference type="RefSeq" id="WP_219479344.1">
    <property type="nucleotide sequence ID" value="NZ_JAHXCT010000001.1"/>
</dbReference>
<dbReference type="PANTHER" id="PTHR43238">
    <property type="entry name" value="GDP-L-FUCOSE SYNTHASE"/>
    <property type="match status" value="1"/>
</dbReference>
<keyword evidence="3 4" id="KW-0413">Isomerase</keyword>
<dbReference type="Pfam" id="PF01370">
    <property type="entry name" value="Epimerase"/>
    <property type="match status" value="1"/>
</dbReference>
<keyword evidence="1 4" id="KW-0521">NADP</keyword>
<dbReference type="InterPro" id="IPR001509">
    <property type="entry name" value="Epimerase_deHydtase"/>
</dbReference>
<feature type="binding site" evidence="4">
    <location>
        <position position="242"/>
    </location>
    <ligand>
        <name>substrate</name>
    </ligand>
</feature>
<dbReference type="PANTHER" id="PTHR43238:SF1">
    <property type="entry name" value="GDP-L-FUCOSE SYNTHASE"/>
    <property type="match status" value="1"/>
</dbReference>
<feature type="site" description="Important for catalytic activity" evidence="4">
    <location>
        <position position="111"/>
    </location>
</feature>
<dbReference type="Proteomes" id="UP000788426">
    <property type="component" value="Unassembled WGS sequence"/>
</dbReference>
<comment type="pathway">
    <text evidence="4">Nucleotide-sugar biosynthesis; GDP-L-fucose biosynthesis via de novo pathway; GDP-L-fucose from GDP-alpha-D-mannose: step 2/2.</text>
</comment>
<feature type="binding site" evidence="4">
    <location>
        <position position="189"/>
    </location>
    <ligand>
        <name>substrate</name>
    </ligand>
</feature>
<dbReference type="InterPro" id="IPR028614">
    <property type="entry name" value="GDP_fucose/colitose_synth"/>
</dbReference>
<keyword evidence="7" id="KW-1185">Reference proteome</keyword>
<protein>
    <recommendedName>
        <fullName evidence="4">GDP-L-fucose synthase</fullName>
        <ecNumber evidence="4">1.1.1.271</ecNumber>
    </recommendedName>
    <alternativeName>
        <fullName evidence="4">GDP-4-keto-6-deoxy-D-mannose-3,5-epimerase-4-reductase</fullName>
    </alternativeName>
</protein>
<evidence type="ECO:0000256" key="4">
    <source>
        <dbReference type="HAMAP-Rule" id="MF_00956"/>
    </source>
</evidence>
<comment type="function">
    <text evidence="4">Catalyzes the two-step NADP-dependent conversion of GDP-4-dehydro-6-deoxy-D-mannose to GDP-fucose, involving an epimerase and a reductase reaction.</text>
</comment>
<reference evidence="6 7" key="1">
    <citation type="submission" date="2021-07" db="EMBL/GenBank/DDBJ databases">
        <title>Genomic diversity and antimicrobial resistance of Prevotella spp. isolated from chronic lung disease airways.</title>
        <authorList>
            <person name="Webb K.A."/>
            <person name="Olagoke O.S."/>
            <person name="Baird T."/>
            <person name="Neill J."/>
            <person name="Pham A."/>
            <person name="Wells T.J."/>
            <person name="Ramsay K.A."/>
            <person name="Bell S.C."/>
            <person name="Sarovich D.S."/>
            <person name="Price E.P."/>
        </authorList>
    </citation>
    <scope>NUCLEOTIDE SEQUENCE [LARGE SCALE GENOMIC DNA]</scope>
    <source>
        <strain evidence="6 7">SCHI0011.S.12</strain>
    </source>
</reference>
<evidence type="ECO:0000256" key="1">
    <source>
        <dbReference type="ARBA" id="ARBA00022857"/>
    </source>
</evidence>
<feature type="binding site" evidence="4">
    <location>
        <position position="350"/>
    </location>
    <ligand>
        <name>substrate</name>
    </ligand>
</feature>
<dbReference type="HAMAP" id="MF_00956">
    <property type="entry name" value="GDP_fucose_synth"/>
    <property type="match status" value="1"/>
</dbReference>
<dbReference type="CDD" id="cd05239">
    <property type="entry name" value="GDP_FS_SDR_e"/>
    <property type="match status" value="1"/>
</dbReference>
<feature type="binding site" evidence="4">
    <location>
        <begin position="107"/>
        <end position="110"/>
    </location>
    <ligand>
        <name>NADP(+)</name>
        <dbReference type="ChEBI" id="CHEBI:58349"/>
    </ligand>
</feature>
<evidence type="ECO:0000313" key="7">
    <source>
        <dbReference type="Proteomes" id="UP000788426"/>
    </source>
</evidence>
<feature type="binding site" evidence="4">
    <location>
        <position position="181"/>
    </location>
    <ligand>
        <name>NADP(+)</name>
        <dbReference type="ChEBI" id="CHEBI:58349"/>
    </ligand>
</feature>
<accession>A0ABS6YA99</accession>
<evidence type="ECO:0000256" key="2">
    <source>
        <dbReference type="ARBA" id="ARBA00023002"/>
    </source>
</evidence>
<dbReference type="EMBL" id="JAHXCT010000001">
    <property type="protein sequence ID" value="MBW4768506.1"/>
    <property type="molecule type" value="Genomic_DNA"/>
</dbReference>
<proteinExistence type="inferred from homology"/>
<gene>
    <name evidence="4" type="primary">fcl</name>
    <name evidence="6" type="ORF">KZO38_01810</name>
</gene>
<feature type="binding site" evidence="4">
    <location>
        <position position="249"/>
    </location>
    <ligand>
        <name>substrate</name>
    </ligand>
</feature>